<keyword evidence="8" id="KW-0560">Oxidoreductase</keyword>
<comment type="cofactor">
    <cofactor evidence="1">
        <name>L-ascorbate</name>
        <dbReference type="ChEBI" id="CHEBI:38290"/>
    </cofactor>
</comment>
<feature type="chain" id="PRO_5029493988" description="procollagen-proline 4-dioxygenase" evidence="9">
    <location>
        <begin position="20"/>
        <end position="772"/>
    </location>
</feature>
<dbReference type="CDD" id="cd00519">
    <property type="entry name" value="Lipase_3"/>
    <property type="match status" value="1"/>
</dbReference>
<dbReference type="EC" id="1.14.11.2" evidence="4"/>
<dbReference type="SUPFAM" id="SSF53474">
    <property type="entry name" value="alpha/beta-Hydrolases"/>
    <property type="match status" value="1"/>
</dbReference>
<comment type="subcellular location">
    <subcellularLocation>
        <location evidence="2">Endoplasmic reticulum</location>
    </subcellularLocation>
</comment>
<dbReference type="GO" id="GO:0016042">
    <property type="term" value="P:lipid catabolic process"/>
    <property type="evidence" value="ECO:0007669"/>
    <property type="project" value="InterPro"/>
</dbReference>
<dbReference type="SMART" id="SM00702">
    <property type="entry name" value="P4Hc"/>
    <property type="match status" value="1"/>
</dbReference>
<accession>A0A7J6I0Q9</accession>
<dbReference type="GO" id="GO:0005506">
    <property type="term" value="F:iron ion binding"/>
    <property type="evidence" value="ECO:0007669"/>
    <property type="project" value="InterPro"/>
</dbReference>
<keyword evidence="7" id="KW-0223">Dioxygenase</keyword>
<evidence type="ECO:0000256" key="6">
    <source>
        <dbReference type="ARBA" id="ARBA00022824"/>
    </source>
</evidence>
<feature type="domain" description="ShKT" evidence="10">
    <location>
        <begin position="732"/>
        <end position="772"/>
    </location>
</feature>
<organism evidence="11 12">
    <name type="scientific">Cannabis sativa</name>
    <name type="common">Hemp</name>
    <name type="synonym">Marijuana</name>
    <dbReference type="NCBI Taxonomy" id="3483"/>
    <lineage>
        <taxon>Eukaryota</taxon>
        <taxon>Viridiplantae</taxon>
        <taxon>Streptophyta</taxon>
        <taxon>Embryophyta</taxon>
        <taxon>Tracheophyta</taxon>
        <taxon>Spermatophyta</taxon>
        <taxon>Magnoliopsida</taxon>
        <taxon>eudicotyledons</taxon>
        <taxon>Gunneridae</taxon>
        <taxon>Pentapetalae</taxon>
        <taxon>rosids</taxon>
        <taxon>fabids</taxon>
        <taxon>Rosales</taxon>
        <taxon>Cannabaceae</taxon>
        <taxon>Cannabis</taxon>
    </lineage>
</organism>
<dbReference type="InterPro" id="IPR006620">
    <property type="entry name" value="Pro_4_hyd_alph"/>
</dbReference>
<evidence type="ECO:0000313" key="11">
    <source>
        <dbReference type="EMBL" id="KAF4400220.1"/>
    </source>
</evidence>
<dbReference type="AlphaFoldDB" id="A0A7J6I0Q9"/>
<dbReference type="InterPro" id="IPR005592">
    <property type="entry name" value="Mono/diacylglycerol_lipase_N"/>
</dbReference>
<dbReference type="SMART" id="SM00254">
    <property type="entry name" value="ShKT"/>
    <property type="match status" value="1"/>
</dbReference>
<dbReference type="GO" id="GO:0016787">
    <property type="term" value="F:hydrolase activity"/>
    <property type="evidence" value="ECO:0007669"/>
    <property type="project" value="UniProtKB-KW"/>
</dbReference>
<dbReference type="Pfam" id="PF03893">
    <property type="entry name" value="Lipase3_N"/>
    <property type="match status" value="1"/>
</dbReference>
<comment type="caution">
    <text evidence="11">The sequence shown here is derived from an EMBL/GenBank/DDBJ whole genome shotgun (WGS) entry which is preliminary data.</text>
</comment>
<sequence length="772" mass="87802">MSIICGIPLLECVYCLACARWAWKRCLHTAGHDSENWGIATAEEFEPVPRMCCYILAVYEDDLRHPLWEPPEGYGINPDWLEHKKSYEDTDGQAPPYILYLDHDHEDIVLAFRGLNLAKESDYAVLLDNKLGQRKFDGGYVHNGLLKAAEHVLLMESDTLKKLVMKYPNYTLTFAGHSLGSGVATLLAVLAVQNRAELGNIDRRRIRCYAIAPARCMSLNLAVRYADVINSVVLQATDNVLLRIGCKYVILNIIVFFKLNQDDFLPRTATPLEDIFKSLFCLPCILCLRCMRDTCIPEEKMIKDPRRLYAPGRLYHIVERKPFRMGRFPPEVRTAVPVDGRFEHIVLSCNATSDHAIVWIEREARRALELMLKKDPIMEIPTKQRMERQETLAKEKKEEYKAALQRAVTLSVPHAFTPSQYGTFDEEAESSPGSAGESSFGSPRFLHFSSHSSVINNHNNGFSSLNLASSDFSPLFFFPNCRFYWLSSRKELRDEEFKQEMVIQFPSSVHSNRIDPSRVVQLSWRPRVFLYEGFLSDEECDHLISSTSREDDASGNTIKKKLMKSSETPQLVKDDVVSRIEERISAWTFLPKENGKDLQIFRYENEDSEKNFDYFGNSSLLDQSKPLIATVVLYLSDAKNGGQIIFPKSKVKSNIWSDCTKSSGSSDIMKPKKGNAILFFNIYPNSTTDTSSSHARCPVLEGEMWFAIKFFQVKITAEEKLSSSELSSYEDCTDEDDNCSTWAAMGECKKNAVFMIGSLDYYGTCRKSCNAC</sequence>
<dbReference type="InterPro" id="IPR002921">
    <property type="entry name" value="Fungal_lipase-type"/>
</dbReference>
<evidence type="ECO:0000256" key="4">
    <source>
        <dbReference type="ARBA" id="ARBA00012269"/>
    </source>
</evidence>
<comment type="similarity">
    <text evidence="3">Belongs to the P4HA family.</text>
</comment>
<evidence type="ECO:0000256" key="1">
    <source>
        <dbReference type="ARBA" id="ARBA00001961"/>
    </source>
</evidence>
<evidence type="ECO:0000256" key="2">
    <source>
        <dbReference type="ARBA" id="ARBA00004240"/>
    </source>
</evidence>
<feature type="signal peptide" evidence="9">
    <location>
        <begin position="1"/>
        <end position="19"/>
    </location>
</feature>
<dbReference type="InterPro" id="IPR003582">
    <property type="entry name" value="ShKT_dom"/>
</dbReference>
<dbReference type="PANTHER" id="PTHR46398">
    <property type="entry name" value="ALPHA/BETA-HYDROLASES SUPERFAMILY PROTEIN"/>
    <property type="match status" value="1"/>
</dbReference>
<evidence type="ECO:0000256" key="3">
    <source>
        <dbReference type="ARBA" id="ARBA00006511"/>
    </source>
</evidence>
<evidence type="ECO:0000256" key="9">
    <source>
        <dbReference type="SAM" id="SignalP"/>
    </source>
</evidence>
<evidence type="ECO:0000313" key="12">
    <source>
        <dbReference type="Proteomes" id="UP000583929"/>
    </source>
</evidence>
<dbReference type="Pfam" id="PF01764">
    <property type="entry name" value="Lipase_3"/>
    <property type="match status" value="1"/>
</dbReference>
<protein>
    <recommendedName>
        <fullName evidence="4">procollagen-proline 4-dioxygenase</fullName>
        <ecNumber evidence="4">1.14.11.2</ecNumber>
    </recommendedName>
</protein>
<dbReference type="GO" id="GO:0004656">
    <property type="term" value="F:procollagen-proline 4-dioxygenase activity"/>
    <property type="evidence" value="ECO:0007669"/>
    <property type="project" value="UniProtKB-EC"/>
</dbReference>
<dbReference type="InterPro" id="IPR029058">
    <property type="entry name" value="AB_hydrolase_fold"/>
</dbReference>
<name>A0A7J6I0Q9_CANSA</name>
<gene>
    <name evidence="11" type="ORF">G4B88_019429</name>
</gene>
<dbReference type="Gene3D" id="2.60.120.620">
    <property type="entry name" value="q2cbj1_9rhob like domain"/>
    <property type="match status" value="1"/>
</dbReference>
<evidence type="ECO:0000256" key="5">
    <source>
        <dbReference type="ARBA" id="ARBA00022801"/>
    </source>
</evidence>
<reference evidence="11 12" key="1">
    <citation type="journal article" date="2020" name="bioRxiv">
        <title>Sequence and annotation of 42 cannabis genomes reveals extensive copy number variation in cannabinoid synthesis and pathogen resistance genes.</title>
        <authorList>
            <person name="Mckernan K.J."/>
            <person name="Helbert Y."/>
            <person name="Kane L.T."/>
            <person name="Ebling H."/>
            <person name="Zhang L."/>
            <person name="Liu B."/>
            <person name="Eaton Z."/>
            <person name="Mclaughlin S."/>
            <person name="Kingan S."/>
            <person name="Baybayan P."/>
            <person name="Concepcion G."/>
            <person name="Jordan M."/>
            <person name="Riva A."/>
            <person name="Barbazuk W."/>
            <person name="Harkins T."/>
        </authorList>
    </citation>
    <scope>NUCLEOTIDE SEQUENCE [LARGE SCALE GENOMIC DNA]</scope>
    <source>
        <strain evidence="12">cv. Jamaican Lion 4</strain>
        <tissue evidence="11">Leaf</tissue>
    </source>
</reference>
<keyword evidence="5" id="KW-0378">Hydrolase</keyword>
<dbReference type="EMBL" id="JAATIQ010000019">
    <property type="protein sequence ID" value="KAF4400220.1"/>
    <property type="molecule type" value="Genomic_DNA"/>
</dbReference>
<dbReference type="PANTHER" id="PTHR46398:SF4">
    <property type="entry name" value="ALPHA_BETA-HYDROLASES SUPERFAMILY PROTEIN"/>
    <property type="match status" value="1"/>
</dbReference>
<evidence type="ECO:0000256" key="8">
    <source>
        <dbReference type="ARBA" id="ARBA00023002"/>
    </source>
</evidence>
<dbReference type="Gene3D" id="3.40.50.1820">
    <property type="entry name" value="alpha/beta hydrolase"/>
    <property type="match status" value="1"/>
</dbReference>
<dbReference type="PROSITE" id="PS51670">
    <property type="entry name" value="SHKT"/>
    <property type="match status" value="1"/>
</dbReference>
<keyword evidence="12" id="KW-1185">Reference proteome</keyword>
<dbReference type="GO" id="GO:0005783">
    <property type="term" value="C:endoplasmic reticulum"/>
    <property type="evidence" value="ECO:0007669"/>
    <property type="project" value="UniProtKB-SubCell"/>
</dbReference>
<evidence type="ECO:0000259" key="10">
    <source>
        <dbReference type="PROSITE" id="PS51670"/>
    </source>
</evidence>
<proteinExistence type="inferred from homology"/>
<evidence type="ECO:0000256" key="7">
    <source>
        <dbReference type="ARBA" id="ARBA00022964"/>
    </source>
</evidence>
<keyword evidence="9" id="KW-0732">Signal</keyword>
<dbReference type="Proteomes" id="UP000583929">
    <property type="component" value="Unassembled WGS sequence"/>
</dbReference>
<dbReference type="GO" id="GO:0031418">
    <property type="term" value="F:L-ascorbic acid binding"/>
    <property type="evidence" value="ECO:0007669"/>
    <property type="project" value="InterPro"/>
</dbReference>
<keyword evidence="6" id="KW-0256">Endoplasmic reticulum</keyword>